<dbReference type="Pfam" id="PF02080">
    <property type="entry name" value="TrkA_C"/>
    <property type="match status" value="1"/>
</dbReference>
<dbReference type="InterPro" id="IPR058776">
    <property type="entry name" value="KhtT-like_N"/>
</dbReference>
<dbReference type="EMBL" id="CP109071">
    <property type="protein sequence ID" value="WSA34354.1"/>
    <property type="molecule type" value="Genomic_DNA"/>
</dbReference>
<evidence type="ECO:0000259" key="1">
    <source>
        <dbReference type="PROSITE" id="PS51202"/>
    </source>
</evidence>
<dbReference type="GO" id="GO:0008324">
    <property type="term" value="F:monoatomic cation transmembrane transporter activity"/>
    <property type="evidence" value="ECO:0007669"/>
    <property type="project" value="InterPro"/>
</dbReference>
<evidence type="ECO:0000313" key="5">
    <source>
        <dbReference type="Proteomes" id="UP001334804"/>
    </source>
</evidence>
<organism evidence="2 4">
    <name type="scientific">Micromonospora peucetia</name>
    <dbReference type="NCBI Taxonomy" id="47871"/>
    <lineage>
        <taxon>Bacteria</taxon>
        <taxon>Bacillati</taxon>
        <taxon>Actinomycetota</taxon>
        <taxon>Actinomycetes</taxon>
        <taxon>Micromonosporales</taxon>
        <taxon>Micromonosporaceae</taxon>
        <taxon>Micromonospora</taxon>
    </lineage>
</organism>
<dbReference type="EMBL" id="FMIC01000002">
    <property type="protein sequence ID" value="SCL54856.1"/>
    <property type="molecule type" value="Genomic_DNA"/>
</dbReference>
<proteinExistence type="predicted"/>
<dbReference type="SUPFAM" id="SSF116726">
    <property type="entry name" value="TrkA C-terminal domain-like"/>
    <property type="match status" value="1"/>
</dbReference>
<name>A0A1C6ULC5_9ACTN</name>
<gene>
    <name evidence="2" type="ORF">GA0070608_1399</name>
    <name evidence="3" type="ORF">OIE14_10075</name>
</gene>
<dbReference type="InterPro" id="IPR036721">
    <property type="entry name" value="RCK_C_sf"/>
</dbReference>
<reference evidence="3 5" key="2">
    <citation type="submission" date="2022-10" db="EMBL/GenBank/DDBJ databases">
        <title>The complete genomes of actinobacterial strains from the NBC collection.</title>
        <authorList>
            <person name="Joergensen T.S."/>
            <person name="Alvarez Arevalo M."/>
            <person name="Sterndorff E.B."/>
            <person name="Faurdal D."/>
            <person name="Vuksanovic O."/>
            <person name="Mourched A.-S."/>
            <person name="Charusanti P."/>
            <person name="Shaw S."/>
            <person name="Blin K."/>
            <person name="Weber T."/>
        </authorList>
    </citation>
    <scope>NUCLEOTIDE SEQUENCE [LARGE SCALE GENOMIC DNA]</scope>
    <source>
        <strain evidence="3 5">NBC 01809</strain>
    </source>
</reference>
<dbReference type="RefSeq" id="WP_091623619.1">
    <property type="nucleotide sequence ID" value="NZ_CP109071.1"/>
</dbReference>
<dbReference type="Proteomes" id="UP001334804">
    <property type="component" value="Chromosome"/>
</dbReference>
<reference evidence="2 4" key="1">
    <citation type="submission" date="2016-06" db="EMBL/GenBank/DDBJ databases">
        <authorList>
            <person name="Kjaerup R.B."/>
            <person name="Dalgaard T.S."/>
            <person name="Juul-Madsen H.R."/>
        </authorList>
    </citation>
    <scope>NUCLEOTIDE SEQUENCE [LARGE SCALE GENOMIC DNA]</scope>
    <source>
        <strain evidence="2 4">DSM 43363</strain>
    </source>
</reference>
<evidence type="ECO:0000313" key="4">
    <source>
        <dbReference type="Proteomes" id="UP000199343"/>
    </source>
</evidence>
<dbReference type="Gene3D" id="3.30.70.1450">
    <property type="entry name" value="Regulator of K+ conductance, C-terminal domain"/>
    <property type="match status" value="1"/>
</dbReference>
<dbReference type="Proteomes" id="UP000199343">
    <property type="component" value="Unassembled WGS sequence"/>
</dbReference>
<evidence type="ECO:0000313" key="2">
    <source>
        <dbReference type="EMBL" id="SCL54856.1"/>
    </source>
</evidence>
<dbReference type="GO" id="GO:0006813">
    <property type="term" value="P:potassium ion transport"/>
    <property type="evidence" value="ECO:0007669"/>
    <property type="project" value="InterPro"/>
</dbReference>
<dbReference type="STRING" id="47871.GA0070608_1399"/>
<dbReference type="PIRSF" id="PIRSF005028">
    <property type="entry name" value="KhtT"/>
    <property type="match status" value="1"/>
</dbReference>
<dbReference type="PROSITE" id="PS51202">
    <property type="entry name" value="RCK_C"/>
    <property type="match status" value="1"/>
</dbReference>
<protein>
    <submittedName>
        <fullName evidence="3">Potassium transporter TrkA</fullName>
    </submittedName>
    <submittedName>
        <fullName evidence="2">TrkA domain protein</fullName>
    </submittedName>
</protein>
<dbReference type="Pfam" id="PF25991">
    <property type="entry name" value="KhtT_N"/>
    <property type="match status" value="1"/>
</dbReference>
<feature type="domain" description="RCK C-terminal" evidence="1">
    <location>
        <begin position="73"/>
        <end position="158"/>
    </location>
</feature>
<dbReference type="InterPro" id="IPR006037">
    <property type="entry name" value="RCK_C"/>
</dbReference>
<dbReference type="InterPro" id="IPR026278">
    <property type="entry name" value="KhtT"/>
</dbReference>
<keyword evidence="5" id="KW-1185">Reference proteome</keyword>
<dbReference type="AlphaFoldDB" id="A0A1C6ULC5"/>
<evidence type="ECO:0000313" key="3">
    <source>
        <dbReference type="EMBL" id="WSA34354.1"/>
    </source>
</evidence>
<accession>A0A1C6ULC5</accession>
<dbReference type="OrthoDB" id="3540322at2"/>
<sequence length="159" mass="16242">MRFERTVMAGIGVCQRFTTARGQQAAVISHVNGQRDLVVYHPQDLDTALHTLVLAKGEAQAVAAVLDEAVTVDHVAELERRLPGVSVVRIPVSFDSPAGGRPFAGTGLAGQALALLAVVRDGTVVPTPGDGFVLHAGDEVVVAGTEAATSAAADLLAGG</sequence>